<evidence type="ECO:0000256" key="7">
    <source>
        <dbReference type="ARBA" id="ARBA00023136"/>
    </source>
</evidence>
<dbReference type="GO" id="GO:0015188">
    <property type="term" value="F:L-isoleucine transmembrane transporter activity"/>
    <property type="evidence" value="ECO:0007669"/>
    <property type="project" value="EnsemblFungi"/>
</dbReference>
<dbReference type="GO" id="GO:0005290">
    <property type="term" value="F:L-histidine transmembrane transporter activity"/>
    <property type="evidence" value="ECO:0007669"/>
    <property type="project" value="EnsemblFungi"/>
</dbReference>
<feature type="transmembrane region" description="Helical" evidence="8">
    <location>
        <begin position="461"/>
        <end position="480"/>
    </location>
</feature>
<dbReference type="VEuPathDB" id="FungiDB:C7M61_000614"/>
<dbReference type="GeneID" id="36564007"/>
<keyword evidence="11" id="KW-1185">Reference proteome</keyword>
<comment type="subcellular location">
    <subcellularLocation>
        <location evidence="1">Membrane</location>
        <topology evidence="1">Multi-pass membrane protein</topology>
    </subcellularLocation>
</comment>
<feature type="transmembrane region" description="Helical" evidence="8">
    <location>
        <begin position="342"/>
        <end position="361"/>
    </location>
</feature>
<keyword evidence="4 8" id="KW-0812">Transmembrane</keyword>
<feature type="transmembrane region" description="Helical" evidence="8">
    <location>
        <begin position="204"/>
        <end position="223"/>
    </location>
</feature>
<dbReference type="RefSeq" id="XP_024715647.1">
    <property type="nucleotide sequence ID" value="XM_024856048.1"/>
</dbReference>
<comment type="similarity">
    <text evidence="2">Belongs to the amino acid/polyamine transporter 2 family.</text>
</comment>
<dbReference type="GO" id="GO:0090513">
    <property type="term" value="P:L-histidine transmembrane import into vacuole"/>
    <property type="evidence" value="ECO:0007669"/>
    <property type="project" value="EnsemblFungi"/>
</dbReference>
<keyword evidence="5" id="KW-0029">Amino-acid transport</keyword>
<gene>
    <name evidence="10" type="ORF">C7M61_000614</name>
</gene>
<feature type="transmembrane region" description="Helical" evidence="8">
    <location>
        <begin position="538"/>
        <end position="562"/>
    </location>
</feature>
<feature type="transmembrane region" description="Helical" evidence="8">
    <location>
        <begin position="574"/>
        <end position="594"/>
    </location>
</feature>
<feature type="transmembrane region" description="Helical" evidence="8">
    <location>
        <begin position="229"/>
        <end position="250"/>
    </location>
</feature>
<keyword evidence="7 8" id="KW-0472">Membrane</keyword>
<feature type="transmembrane region" description="Helical" evidence="8">
    <location>
        <begin position="276"/>
        <end position="297"/>
    </location>
</feature>
<evidence type="ECO:0000256" key="3">
    <source>
        <dbReference type="ARBA" id="ARBA00022448"/>
    </source>
</evidence>
<protein>
    <recommendedName>
        <fullName evidence="9">Amino acid transporter transmembrane domain-containing protein</fullName>
    </recommendedName>
</protein>
<dbReference type="GO" id="GO:0015824">
    <property type="term" value="P:proline transport"/>
    <property type="evidence" value="ECO:0007669"/>
    <property type="project" value="EnsemblFungi"/>
</dbReference>
<proteinExistence type="inferred from homology"/>
<dbReference type="Proteomes" id="UP000241107">
    <property type="component" value="Unassembled WGS sequence"/>
</dbReference>
<evidence type="ECO:0000256" key="6">
    <source>
        <dbReference type="ARBA" id="ARBA00022989"/>
    </source>
</evidence>
<feature type="transmembrane region" description="Helical" evidence="8">
    <location>
        <begin position="422"/>
        <end position="441"/>
    </location>
</feature>
<dbReference type="PANTHER" id="PTHR22950">
    <property type="entry name" value="AMINO ACID TRANSPORTER"/>
    <property type="match status" value="1"/>
</dbReference>
<name>A0A2P7YY97_9ASCO</name>
<evidence type="ECO:0000256" key="8">
    <source>
        <dbReference type="SAM" id="Phobius"/>
    </source>
</evidence>
<evidence type="ECO:0000256" key="5">
    <source>
        <dbReference type="ARBA" id="ARBA00022970"/>
    </source>
</evidence>
<comment type="caution">
    <text evidence="10">The sequence shown here is derived from an EMBL/GenBank/DDBJ whole genome shotgun (WGS) entry which is preliminary data.</text>
</comment>
<keyword evidence="3" id="KW-0813">Transport</keyword>
<dbReference type="Pfam" id="PF01490">
    <property type="entry name" value="Aa_trans"/>
    <property type="match status" value="1"/>
</dbReference>
<accession>A0A2P7YY97</accession>
<feature type="transmembrane region" description="Helical" evidence="8">
    <location>
        <begin position="508"/>
        <end position="532"/>
    </location>
</feature>
<dbReference type="STRING" id="418784.A0A2P7YY97"/>
<keyword evidence="6 8" id="KW-1133">Transmembrane helix</keyword>
<evidence type="ECO:0000313" key="10">
    <source>
        <dbReference type="EMBL" id="PSK40948.1"/>
    </source>
</evidence>
<evidence type="ECO:0000313" key="11">
    <source>
        <dbReference type="Proteomes" id="UP000241107"/>
    </source>
</evidence>
<dbReference type="GO" id="GO:0005302">
    <property type="term" value="F:L-tyrosine transmembrane transporter activity"/>
    <property type="evidence" value="ECO:0007669"/>
    <property type="project" value="EnsemblFungi"/>
</dbReference>
<dbReference type="GO" id="GO:0015186">
    <property type="term" value="F:L-glutamine transmembrane transporter activity"/>
    <property type="evidence" value="ECO:0007669"/>
    <property type="project" value="EnsemblFungi"/>
</dbReference>
<dbReference type="Gene3D" id="1.20.1740.10">
    <property type="entry name" value="Amino acid/polyamine transporter I"/>
    <property type="match status" value="1"/>
</dbReference>
<dbReference type="InterPro" id="IPR013057">
    <property type="entry name" value="AA_transpt_TM"/>
</dbReference>
<evidence type="ECO:0000256" key="4">
    <source>
        <dbReference type="ARBA" id="ARBA00022692"/>
    </source>
</evidence>
<evidence type="ECO:0000259" key="9">
    <source>
        <dbReference type="Pfam" id="PF01490"/>
    </source>
</evidence>
<dbReference type="GO" id="GO:0007034">
    <property type="term" value="P:vacuolar transport"/>
    <property type="evidence" value="ECO:0007669"/>
    <property type="project" value="EnsemblFungi"/>
</dbReference>
<feature type="domain" description="Amino acid transporter transmembrane" evidence="9">
    <location>
        <begin position="197"/>
        <end position="594"/>
    </location>
</feature>
<dbReference type="PANTHER" id="PTHR22950:SF692">
    <property type="entry name" value="TRANSMEMBRANE AMINO ACID TRANSPORTER FAMILY PROTEIN"/>
    <property type="match status" value="1"/>
</dbReference>
<sequence>MSDEEYTEDSRLLPSRRTSIFTQPVGSFRGPNSLHNFATSFTRAQSFAANQIDANILKKRSFFAGPDDSDSAVGYEDDELFDPDLMAPSPRGERLSTVLHEHNSLRASNILPSPSGPSNFNEVFYQDDVSSILHATKSRDENLSIQGMTPLTKKKSHPALSFGSHLLTRSGATTASYFGIKRVEDKDGNLVTIIAGQSTAPQTVLNSINVLIGVGLLALPVGLLRGGWVIGFSMLLLGCAATYWTASLISKAMDTDQTIMTYADLGYASYGSTAKLLISIIFTIDLLGSGVSLVLLFSDSLYSLLGNDAAGWTKTSFKFLALIVLTPFTFMPLPILSIFLGFGILATFSIIVLVGLCGLLKTSSPGSLIQVMPTNLWPKSIPDVFAAVGIIMAPFSGHAIFPNLKNDMRHPHKFTNTLATTYTLTCLADCSMAIIGFLMFGGLCNNEVTSNLLETAGYPRWVYPLISALICLIPLAKTPLNAKPIISTLDALLDLDSQKESKSRVYGLVRAVLQFLVRVGVNVAFVFLAILVPEFDKIVGVMGSSICFLVCIILPCSFYMRLCKNNIRAAERAFVTFVMICSSVLAVACTYFTIVH</sequence>
<organism evidence="10 11">
    <name type="scientific">Candidozyma pseudohaemuli</name>
    <dbReference type="NCBI Taxonomy" id="418784"/>
    <lineage>
        <taxon>Eukaryota</taxon>
        <taxon>Fungi</taxon>
        <taxon>Dikarya</taxon>
        <taxon>Ascomycota</taxon>
        <taxon>Saccharomycotina</taxon>
        <taxon>Pichiomycetes</taxon>
        <taxon>Metschnikowiaceae</taxon>
        <taxon>Candidozyma</taxon>
    </lineage>
</organism>
<evidence type="ECO:0000256" key="1">
    <source>
        <dbReference type="ARBA" id="ARBA00004141"/>
    </source>
</evidence>
<dbReference type="OrthoDB" id="655540at2759"/>
<evidence type="ECO:0000256" key="2">
    <source>
        <dbReference type="ARBA" id="ARBA00008066"/>
    </source>
</evidence>
<feature type="transmembrane region" description="Helical" evidence="8">
    <location>
        <begin position="317"/>
        <end position="335"/>
    </location>
</feature>
<dbReference type="AlphaFoldDB" id="A0A2P7YY97"/>
<dbReference type="GO" id="GO:0000329">
    <property type="term" value="C:fungal-type vacuole membrane"/>
    <property type="evidence" value="ECO:0007669"/>
    <property type="project" value="EnsemblFungi"/>
</dbReference>
<feature type="transmembrane region" description="Helical" evidence="8">
    <location>
        <begin position="381"/>
        <end position="401"/>
    </location>
</feature>
<reference evidence="10 11" key="1">
    <citation type="submission" date="2018-03" db="EMBL/GenBank/DDBJ databases">
        <title>Candida pseudohaemulonii genome assembly and annotation.</title>
        <authorList>
            <person name="Munoz J.F."/>
            <person name="Gade L.G."/>
            <person name="Chow N.A."/>
            <person name="Litvintseva A.P."/>
            <person name="Loparev V.N."/>
            <person name="Cuomo C.A."/>
        </authorList>
    </citation>
    <scope>NUCLEOTIDE SEQUENCE [LARGE SCALE GENOMIC DNA]</scope>
    <source>
        <strain evidence="10 11">B12108</strain>
    </source>
</reference>
<dbReference type="EMBL" id="PYFQ01000001">
    <property type="protein sequence ID" value="PSK40948.1"/>
    <property type="molecule type" value="Genomic_DNA"/>
</dbReference>